<dbReference type="InterPro" id="IPR009057">
    <property type="entry name" value="Homeodomain-like_sf"/>
</dbReference>
<dbReference type="AlphaFoldDB" id="A0A6B1DB78"/>
<dbReference type="EMBL" id="VXMH01000112">
    <property type="protein sequence ID" value="MYC97310.1"/>
    <property type="molecule type" value="Genomic_DNA"/>
</dbReference>
<evidence type="ECO:0008006" key="2">
    <source>
        <dbReference type="Google" id="ProtNLM"/>
    </source>
</evidence>
<accession>A0A6B1DB78</accession>
<reference evidence="1" key="1">
    <citation type="submission" date="2019-09" db="EMBL/GenBank/DDBJ databases">
        <title>Characterisation of the sponge microbiome using genome-centric metagenomics.</title>
        <authorList>
            <person name="Engelberts J.P."/>
            <person name="Robbins S.J."/>
            <person name="De Goeij J.M."/>
            <person name="Aranda M."/>
            <person name="Bell S.C."/>
            <person name="Webster N.S."/>
        </authorList>
    </citation>
    <scope>NUCLEOTIDE SEQUENCE</scope>
    <source>
        <strain evidence="1">SB0661_bin_32</strain>
    </source>
</reference>
<comment type="caution">
    <text evidence="1">The sequence shown here is derived from an EMBL/GenBank/DDBJ whole genome shotgun (WGS) entry which is preliminary data.</text>
</comment>
<name>A0A6B1DB78_9CHLR</name>
<gene>
    <name evidence="1" type="ORF">F4X14_20330</name>
</gene>
<evidence type="ECO:0000313" key="1">
    <source>
        <dbReference type="EMBL" id="MYC97310.1"/>
    </source>
</evidence>
<sequence>MEALEGSKMISQLSSEHEIHANLIRAWKRQLQEDGPRVFATNGERKQKEQEAQEAELYEQIGRLKMELEWLKKSCPLCDQCTTHPSGCTLFFSSCGPKIGAHHTGNGYRPSSGQCRLRSQQPHNNLDQLRHLFVAEPVDVEAVGDGVSILHHVGQIVVVFARDDAVHDRHIEDVCRRGDARDGDFCGLNQIPDRCLASRPDQQIGGLTRTLLKNGLRLGKTLADLLFGKRLRTLGRLQLLRFAHQQQVIAPARLLIQNFGQFIQLRRQRQRRSGLYFDHPHIAIFARNKIGAEARQELQRAVFLHFIAPAAVLGRCLGDKFLFQNFNVFNQDTTSWSGASSTTIWTNCLDRPRARCKTGERFWV</sequence>
<protein>
    <recommendedName>
        <fullName evidence="2">Transposase</fullName>
    </recommendedName>
</protein>
<organism evidence="1">
    <name type="scientific">Caldilineaceae bacterium SB0661_bin_32</name>
    <dbReference type="NCBI Taxonomy" id="2605255"/>
    <lineage>
        <taxon>Bacteria</taxon>
        <taxon>Bacillati</taxon>
        <taxon>Chloroflexota</taxon>
        <taxon>Caldilineae</taxon>
        <taxon>Caldilineales</taxon>
        <taxon>Caldilineaceae</taxon>
    </lineage>
</organism>
<dbReference type="SUPFAM" id="SSF46689">
    <property type="entry name" value="Homeodomain-like"/>
    <property type="match status" value="1"/>
</dbReference>
<proteinExistence type="predicted"/>